<gene>
    <name evidence="1" type="ORF">HJG63_011015</name>
</gene>
<keyword evidence="2" id="KW-1185">Reference proteome</keyword>
<reference evidence="1 2" key="1">
    <citation type="journal article" date="2020" name="Nature">
        <title>Six reference-quality genomes reveal evolution of bat adaptations.</title>
        <authorList>
            <person name="Jebb D."/>
            <person name="Huang Z."/>
            <person name="Pippel M."/>
            <person name="Hughes G.M."/>
            <person name="Lavrichenko K."/>
            <person name="Devanna P."/>
            <person name="Winkler S."/>
            <person name="Jermiin L.S."/>
            <person name="Skirmuntt E.C."/>
            <person name="Katzourakis A."/>
            <person name="Burkitt-Gray L."/>
            <person name="Ray D.A."/>
            <person name="Sullivan K.A.M."/>
            <person name="Roscito J.G."/>
            <person name="Kirilenko B.M."/>
            <person name="Davalos L.M."/>
            <person name="Corthals A.P."/>
            <person name="Power M.L."/>
            <person name="Jones G."/>
            <person name="Ransome R.D."/>
            <person name="Dechmann D.K.N."/>
            <person name="Locatelli A.G."/>
            <person name="Puechmaille S.J."/>
            <person name="Fedrigo O."/>
            <person name="Jarvis E.D."/>
            <person name="Hiller M."/>
            <person name="Vernes S.C."/>
            <person name="Myers E.W."/>
            <person name="Teeling E.C."/>
        </authorList>
    </citation>
    <scope>NUCLEOTIDE SEQUENCE [LARGE SCALE GENOMIC DNA]</scope>
    <source>
        <strain evidence="1">MRouAeg1</strain>
        <tissue evidence="1">Muscle</tissue>
    </source>
</reference>
<evidence type="ECO:0000313" key="1">
    <source>
        <dbReference type="EMBL" id="KAF6474884.1"/>
    </source>
</evidence>
<organism evidence="1 2">
    <name type="scientific">Rousettus aegyptiacus</name>
    <name type="common">Egyptian fruit bat</name>
    <name type="synonym">Pteropus aegyptiacus</name>
    <dbReference type="NCBI Taxonomy" id="9407"/>
    <lineage>
        <taxon>Eukaryota</taxon>
        <taxon>Metazoa</taxon>
        <taxon>Chordata</taxon>
        <taxon>Craniata</taxon>
        <taxon>Vertebrata</taxon>
        <taxon>Euteleostomi</taxon>
        <taxon>Mammalia</taxon>
        <taxon>Eutheria</taxon>
        <taxon>Laurasiatheria</taxon>
        <taxon>Chiroptera</taxon>
        <taxon>Yinpterochiroptera</taxon>
        <taxon>Pteropodoidea</taxon>
        <taxon>Pteropodidae</taxon>
        <taxon>Rousettinae</taxon>
        <taxon>Rousettus</taxon>
    </lineage>
</organism>
<proteinExistence type="predicted"/>
<dbReference type="EMBL" id="JACASE010000004">
    <property type="protein sequence ID" value="KAF6474884.1"/>
    <property type="molecule type" value="Genomic_DNA"/>
</dbReference>
<sequence>MSGMPPSSSNPALKPYLWVPLPQSRCQYGLADSEASWSSLLLACNPLLTLASVPAFLGRHLESMAESLSEASHPDGGVLVLPQCQAEQLPWEHRSAGRERCSAGRVHEEHQARLMGPRSRHHQPGGGNSAKAIRKLLWLIPWSTGPPHSQ</sequence>
<name>A0A7J8HRA4_ROUAE</name>
<dbReference type="Proteomes" id="UP000593571">
    <property type="component" value="Unassembled WGS sequence"/>
</dbReference>
<evidence type="ECO:0000313" key="2">
    <source>
        <dbReference type="Proteomes" id="UP000593571"/>
    </source>
</evidence>
<accession>A0A7J8HRA4</accession>
<protein>
    <submittedName>
        <fullName evidence="1">Uncharacterized protein</fullName>
    </submittedName>
</protein>
<dbReference type="AlphaFoldDB" id="A0A7J8HRA4"/>
<comment type="caution">
    <text evidence="1">The sequence shown here is derived from an EMBL/GenBank/DDBJ whole genome shotgun (WGS) entry which is preliminary data.</text>
</comment>